<dbReference type="Proteomes" id="UP001595075">
    <property type="component" value="Unassembled WGS sequence"/>
</dbReference>
<proteinExistence type="predicted"/>
<keyword evidence="6" id="KW-1185">Reference proteome</keyword>
<organism evidence="5 6">
    <name type="scientific">Oculimacula yallundae</name>
    <dbReference type="NCBI Taxonomy" id="86028"/>
    <lineage>
        <taxon>Eukaryota</taxon>
        <taxon>Fungi</taxon>
        <taxon>Dikarya</taxon>
        <taxon>Ascomycota</taxon>
        <taxon>Pezizomycotina</taxon>
        <taxon>Leotiomycetes</taxon>
        <taxon>Helotiales</taxon>
        <taxon>Ploettnerulaceae</taxon>
        <taxon>Oculimacula</taxon>
    </lineage>
</organism>
<name>A0ABR4D3I5_9HELO</name>
<dbReference type="InterPro" id="IPR001876">
    <property type="entry name" value="Znf_RanBP2"/>
</dbReference>
<keyword evidence="2" id="KW-0863">Zinc-finger</keyword>
<evidence type="ECO:0000256" key="1">
    <source>
        <dbReference type="ARBA" id="ARBA00022723"/>
    </source>
</evidence>
<gene>
    <name evidence="5" type="ORF">VTL71DRAFT_859</name>
</gene>
<evidence type="ECO:0000259" key="4">
    <source>
        <dbReference type="PROSITE" id="PS01358"/>
    </source>
</evidence>
<protein>
    <recommendedName>
        <fullName evidence="4">RanBP2-type domain-containing protein</fullName>
    </recommendedName>
</protein>
<evidence type="ECO:0000256" key="3">
    <source>
        <dbReference type="ARBA" id="ARBA00022833"/>
    </source>
</evidence>
<keyword evidence="1" id="KW-0479">Metal-binding</keyword>
<keyword evidence="3" id="KW-0862">Zinc</keyword>
<evidence type="ECO:0000313" key="5">
    <source>
        <dbReference type="EMBL" id="KAL2075916.1"/>
    </source>
</evidence>
<dbReference type="EMBL" id="JAZHXI010000001">
    <property type="protein sequence ID" value="KAL2075916.1"/>
    <property type="molecule type" value="Genomic_DNA"/>
</dbReference>
<feature type="domain" description="RanBP2-type" evidence="4">
    <location>
        <begin position="12"/>
        <end position="33"/>
    </location>
</feature>
<reference evidence="5 6" key="1">
    <citation type="journal article" date="2024" name="Commun. Biol.">
        <title>Comparative genomic analysis of thermophilic fungi reveals convergent evolutionary adaptations and gene losses.</title>
        <authorList>
            <person name="Steindorff A.S."/>
            <person name="Aguilar-Pontes M.V."/>
            <person name="Robinson A.J."/>
            <person name="Andreopoulos B."/>
            <person name="LaButti K."/>
            <person name="Kuo A."/>
            <person name="Mondo S."/>
            <person name="Riley R."/>
            <person name="Otillar R."/>
            <person name="Haridas S."/>
            <person name="Lipzen A."/>
            <person name="Grimwood J."/>
            <person name="Schmutz J."/>
            <person name="Clum A."/>
            <person name="Reid I.D."/>
            <person name="Moisan M.C."/>
            <person name="Butler G."/>
            <person name="Nguyen T.T.M."/>
            <person name="Dewar K."/>
            <person name="Conant G."/>
            <person name="Drula E."/>
            <person name="Henrissat B."/>
            <person name="Hansel C."/>
            <person name="Singer S."/>
            <person name="Hutchinson M.I."/>
            <person name="de Vries R.P."/>
            <person name="Natvig D.O."/>
            <person name="Powell A.J."/>
            <person name="Tsang A."/>
            <person name="Grigoriev I.V."/>
        </authorList>
    </citation>
    <scope>NUCLEOTIDE SEQUENCE [LARGE SCALE GENOMIC DNA]</scope>
    <source>
        <strain evidence="5 6">CBS 494.80</strain>
    </source>
</reference>
<sequence length="85" mass="9734">MAQQMSSTYTHWMCCKETCKNINARNKFSCEICRHGWCDACSVTFVHLEDVDGKRIKDLKVLRDGKAVNEALPKYECQETGRESG</sequence>
<accession>A0ABR4D3I5</accession>
<comment type="caution">
    <text evidence="5">The sequence shown here is derived from an EMBL/GenBank/DDBJ whole genome shotgun (WGS) entry which is preliminary data.</text>
</comment>
<dbReference type="PROSITE" id="PS01358">
    <property type="entry name" value="ZF_RANBP2_1"/>
    <property type="match status" value="1"/>
</dbReference>
<evidence type="ECO:0000256" key="2">
    <source>
        <dbReference type="ARBA" id="ARBA00022771"/>
    </source>
</evidence>
<evidence type="ECO:0000313" key="6">
    <source>
        <dbReference type="Proteomes" id="UP001595075"/>
    </source>
</evidence>